<protein>
    <submittedName>
        <fullName evidence="1">Uncharacterized protein</fullName>
    </submittedName>
</protein>
<gene>
    <name evidence="1" type="ORF">HPB47_017059</name>
</gene>
<keyword evidence="2" id="KW-1185">Reference proteome</keyword>
<dbReference type="EMBL" id="JABSTQ010005897">
    <property type="protein sequence ID" value="KAG0438332.1"/>
    <property type="molecule type" value="Genomic_DNA"/>
</dbReference>
<evidence type="ECO:0000313" key="1">
    <source>
        <dbReference type="EMBL" id="KAG0438332.1"/>
    </source>
</evidence>
<comment type="caution">
    <text evidence="1">The sequence shown here is derived from an EMBL/GenBank/DDBJ whole genome shotgun (WGS) entry which is preliminary data.</text>
</comment>
<dbReference type="Proteomes" id="UP000805193">
    <property type="component" value="Unassembled WGS sequence"/>
</dbReference>
<sequence length="329" mass="36867">MAVATTEFLWCRTRWNLPKPGKKTTVSVAPVVFLGGVSVPPAVERVLERGPKFSLETSADKFELLAAVHRIADKTPTEEKERCVSEGVESLQRSYEGSKDNQSVLRRVVRHFHDLDLSLLLADKEGSFTVLPNKLFGEKAMLAINKNFKLADTRSARAKTRAVKMLEELNLEALAKRARNCKLDVLKVFFAAKTHKVECPLRAIVTERDSWQAQVSRFLQLHLSNLIPEDPYKVSSSDHLIELLREGLPGVNNAFSLDVEELFYSVPHDELLVAVRELIETSGVLAFQNACGVTADAFLEVLDCYLKSTLVCLEDKVYVQRRGICIGRV</sequence>
<reference evidence="1 2" key="1">
    <citation type="journal article" date="2020" name="Cell">
        <title>Large-Scale Comparative Analyses of Tick Genomes Elucidate Their Genetic Diversity and Vector Capacities.</title>
        <authorList>
            <consortium name="Tick Genome and Microbiome Consortium (TIGMIC)"/>
            <person name="Jia N."/>
            <person name="Wang J."/>
            <person name="Shi W."/>
            <person name="Du L."/>
            <person name="Sun Y."/>
            <person name="Zhan W."/>
            <person name="Jiang J.F."/>
            <person name="Wang Q."/>
            <person name="Zhang B."/>
            <person name="Ji P."/>
            <person name="Bell-Sakyi L."/>
            <person name="Cui X.M."/>
            <person name="Yuan T.T."/>
            <person name="Jiang B.G."/>
            <person name="Yang W.F."/>
            <person name="Lam T.T."/>
            <person name="Chang Q.C."/>
            <person name="Ding S.J."/>
            <person name="Wang X.J."/>
            <person name="Zhu J.G."/>
            <person name="Ruan X.D."/>
            <person name="Zhao L."/>
            <person name="Wei J.T."/>
            <person name="Ye R.Z."/>
            <person name="Que T.C."/>
            <person name="Du C.H."/>
            <person name="Zhou Y.H."/>
            <person name="Cheng J.X."/>
            <person name="Dai P.F."/>
            <person name="Guo W.B."/>
            <person name="Han X.H."/>
            <person name="Huang E.J."/>
            <person name="Li L.F."/>
            <person name="Wei W."/>
            <person name="Gao Y.C."/>
            <person name="Liu J.Z."/>
            <person name="Shao H.Z."/>
            <person name="Wang X."/>
            <person name="Wang C.C."/>
            <person name="Yang T.C."/>
            <person name="Huo Q.B."/>
            <person name="Li W."/>
            <person name="Chen H.Y."/>
            <person name="Chen S.E."/>
            <person name="Zhou L.G."/>
            <person name="Ni X.B."/>
            <person name="Tian J.H."/>
            <person name="Sheng Y."/>
            <person name="Liu T."/>
            <person name="Pan Y.S."/>
            <person name="Xia L.Y."/>
            <person name="Li J."/>
            <person name="Zhao F."/>
            <person name="Cao W.C."/>
        </authorList>
    </citation>
    <scope>NUCLEOTIDE SEQUENCE [LARGE SCALE GENOMIC DNA]</scope>
    <source>
        <strain evidence="1">Iper-2018</strain>
    </source>
</reference>
<accession>A0AC60QPA2</accession>
<evidence type="ECO:0000313" key="2">
    <source>
        <dbReference type="Proteomes" id="UP000805193"/>
    </source>
</evidence>
<name>A0AC60QPA2_IXOPE</name>
<organism evidence="1 2">
    <name type="scientific">Ixodes persulcatus</name>
    <name type="common">Taiga tick</name>
    <dbReference type="NCBI Taxonomy" id="34615"/>
    <lineage>
        <taxon>Eukaryota</taxon>
        <taxon>Metazoa</taxon>
        <taxon>Ecdysozoa</taxon>
        <taxon>Arthropoda</taxon>
        <taxon>Chelicerata</taxon>
        <taxon>Arachnida</taxon>
        <taxon>Acari</taxon>
        <taxon>Parasitiformes</taxon>
        <taxon>Ixodida</taxon>
        <taxon>Ixodoidea</taxon>
        <taxon>Ixodidae</taxon>
        <taxon>Ixodinae</taxon>
        <taxon>Ixodes</taxon>
    </lineage>
</organism>
<proteinExistence type="predicted"/>